<dbReference type="SUPFAM" id="SSF50129">
    <property type="entry name" value="GroES-like"/>
    <property type="match status" value="1"/>
</dbReference>
<evidence type="ECO:0000256" key="2">
    <source>
        <dbReference type="SAM" id="MobiDB-lite"/>
    </source>
</evidence>
<dbReference type="Gene3D" id="3.90.180.10">
    <property type="entry name" value="Medium-chain alcohol dehydrogenases, catalytic domain"/>
    <property type="match status" value="2"/>
</dbReference>
<dbReference type="VEuPathDB" id="FungiDB:TREMEDRAFT_64140"/>
<dbReference type="InterPro" id="IPR051603">
    <property type="entry name" value="Zinc-ADH_QOR/CCCR"/>
</dbReference>
<dbReference type="InParanoid" id="A0A4Q1BU74"/>
<proteinExistence type="predicted"/>
<feature type="compositionally biased region" description="Basic and acidic residues" evidence="2">
    <location>
        <begin position="52"/>
        <end position="65"/>
    </location>
</feature>
<evidence type="ECO:0000313" key="3">
    <source>
        <dbReference type="EMBL" id="RXK41522.1"/>
    </source>
</evidence>
<keyword evidence="1" id="KW-0521">NADP</keyword>
<dbReference type="Proteomes" id="UP000289152">
    <property type="component" value="Unassembled WGS sequence"/>
</dbReference>
<dbReference type="OrthoDB" id="203908at2759"/>
<gene>
    <name evidence="3" type="ORF">M231_01230</name>
</gene>
<dbReference type="AlphaFoldDB" id="A0A4Q1BU74"/>
<dbReference type="PANTHER" id="PTHR44154">
    <property type="entry name" value="QUINONE OXIDOREDUCTASE"/>
    <property type="match status" value="1"/>
</dbReference>
<accession>A0A4Q1BU74</accession>
<dbReference type="Pfam" id="PF13602">
    <property type="entry name" value="ADH_zinc_N_2"/>
    <property type="match status" value="1"/>
</dbReference>
<dbReference type="EMBL" id="SDIL01000008">
    <property type="protein sequence ID" value="RXK41522.1"/>
    <property type="molecule type" value="Genomic_DNA"/>
</dbReference>
<evidence type="ECO:0000313" key="4">
    <source>
        <dbReference type="Proteomes" id="UP000289152"/>
    </source>
</evidence>
<dbReference type="PANTHER" id="PTHR44154:SF1">
    <property type="entry name" value="QUINONE OXIDOREDUCTASE"/>
    <property type="match status" value="1"/>
</dbReference>
<dbReference type="STRING" id="5217.A0A4Q1BU74"/>
<sequence length="177" mass="19470">MSSSALPKTMRAAVSYSPVPPDSFPVEDIPISEVKMGQSLIKIMASGMSRSEKYTRQVNNTEERNVASTSRHRSSRDLIISNGADGFILDNSRISLTHSGRFTKILELVGAAILRDSILLWGETIWKIPLEKIVKDGEEGRFKVKVGKVLGLEEVGKAHKVMEEGKAGGKMVLVKHH</sequence>
<protein>
    <submittedName>
        <fullName evidence="3">Uncharacterized protein</fullName>
    </submittedName>
</protein>
<reference evidence="3 4" key="1">
    <citation type="submission" date="2016-06" db="EMBL/GenBank/DDBJ databases">
        <title>Evolution of pathogenesis and genome organization in the Tremellales.</title>
        <authorList>
            <person name="Cuomo C."/>
            <person name="Litvintseva A."/>
            <person name="Heitman J."/>
            <person name="Chen Y."/>
            <person name="Sun S."/>
            <person name="Springer D."/>
            <person name="Dromer F."/>
            <person name="Young S."/>
            <person name="Zeng Q."/>
            <person name="Chapman S."/>
            <person name="Gujja S."/>
            <person name="Saif S."/>
            <person name="Birren B."/>
        </authorList>
    </citation>
    <scope>NUCLEOTIDE SEQUENCE [LARGE SCALE GENOMIC DNA]</scope>
    <source>
        <strain evidence="3 4">ATCC 28783</strain>
    </source>
</reference>
<feature type="region of interest" description="Disordered" evidence="2">
    <location>
        <begin position="52"/>
        <end position="73"/>
    </location>
</feature>
<organism evidence="3 4">
    <name type="scientific">Tremella mesenterica</name>
    <name type="common">Jelly fungus</name>
    <dbReference type="NCBI Taxonomy" id="5217"/>
    <lineage>
        <taxon>Eukaryota</taxon>
        <taxon>Fungi</taxon>
        <taxon>Dikarya</taxon>
        <taxon>Basidiomycota</taxon>
        <taxon>Agaricomycotina</taxon>
        <taxon>Tremellomycetes</taxon>
        <taxon>Tremellales</taxon>
        <taxon>Tremellaceae</taxon>
        <taxon>Tremella</taxon>
    </lineage>
</organism>
<name>A0A4Q1BU74_TREME</name>
<comment type="caution">
    <text evidence="3">The sequence shown here is derived from an EMBL/GenBank/DDBJ whole genome shotgun (WGS) entry which is preliminary data.</text>
</comment>
<evidence type="ECO:0000256" key="1">
    <source>
        <dbReference type="ARBA" id="ARBA00022857"/>
    </source>
</evidence>
<dbReference type="InterPro" id="IPR011032">
    <property type="entry name" value="GroES-like_sf"/>
</dbReference>
<keyword evidence="4" id="KW-1185">Reference proteome</keyword>